<accession>V4MLX1</accession>
<dbReference type="OrthoDB" id="48988at2759"/>
<proteinExistence type="predicted"/>
<dbReference type="OMA" id="AVSHCNS"/>
<dbReference type="InterPro" id="IPR020471">
    <property type="entry name" value="AKR"/>
</dbReference>
<keyword evidence="3" id="KW-1185">Reference proteome</keyword>
<dbReference type="STRING" id="72664.V4MLX1"/>
<dbReference type="AlphaFoldDB" id="V4MLX1"/>
<dbReference type="Proteomes" id="UP000030689">
    <property type="component" value="Unassembled WGS sequence"/>
</dbReference>
<reference evidence="2 3" key="1">
    <citation type="journal article" date="2013" name="Front. Plant Sci.">
        <title>The Reference Genome of the Halophytic Plant Eutrema salsugineum.</title>
        <authorList>
            <person name="Yang R."/>
            <person name="Jarvis D.E."/>
            <person name="Chen H."/>
            <person name="Beilstein M.A."/>
            <person name="Grimwood J."/>
            <person name="Jenkins J."/>
            <person name="Shu S."/>
            <person name="Prochnik S."/>
            <person name="Xin M."/>
            <person name="Ma C."/>
            <person name="Schmutz J."/>
            <person name="Wing R.A."/>
            <person name="Mitchell-Olds T."/>
            <person name="Schumaker K.S."/>
            <person name="Wang X."/>
        </authorList>
    </citation>
    <scope>NUCLEOTIDE SEQUENCE [LARGE SCALE GENOMIC DNA]</scope>
</reference>
<evidence type="ECO:0000313" key="3">
    <source>
        <dbReference type="Proteomes" id="UP000030689"/>
    </source>
</evidence>
<dbReference type="eggNOG" id="KOG1576">
    <property type="taxonomic scope" value="Eukaryota"/>
</dbReference>
<name>V4MLX1_EUTSA</name>
<dbReference type="GO" id="GO:0010349">
    <property type="term" value="F:L-galactose dehydrogenase activity"/>
    <property type="evidence" value="ECO:0007669"/>
    <property type="project" value="TreeGrafter"/>
</dbReference>
<organism evidence="2 3">
    <name type="scientific">Eutrema salsugineum</name>
    <name type="common">Saltwater cress</name>
    <name type="synonym">Sisymbrium salsugineum</name>
    <dbReference type="NCBI Taxonomy" id="72664"/>
    <lineage>
        <taxon>Eukaryota</taxon>
        <taxon>Viridiplantae</taxon>
        <taxon>Streptophyta</taxon>
        <taxon>Embryophyta</taxon>
        <taxon>Tracheophyta</taxon>
        <taxon>Spermatophyta</taxon>
        <taxon>Magnoliopsida</taxon>
        <taxon>eudicotyledons</taxon>
        <taxon>Gunneridae</taxon>
        <taxon>Pentapetalae</taxon>
        <taxon>rosids</taxon>
        <taxon>malvids</taxon>
        <taxon>Brassicales</taxon>
        <taxon>Brassicaceae</taxon>
        <taxon>Eutremeae</taxon>
        <taxon>Eutrema</taxon>
    </lineage>
</organism>
<dbReference type="Pfam" id="PF00248">
    <property type="entry name" value="Aldo_ket_red"/>
    <property type="match status" value="1"/>
</dbReference>
<evidence type="ECO:0000259" key="1">
    <source>
        <dbReference type="Pfam" id="PF00248"/>
    </source>
</evidence>
<dbReference type="EMBL" id="KI517384">
    <property type="protein sequence ID" value="ESQ53778.1"/>
    <property type="molecule type" value="Genomic_DNA"/>
</dbReference>
<gene>
    <name evidence="2" type="ORF">EUTSA_v10026635mg</name>
</gene>
<feature type="domain" description="NADP-dependent oxidoreductase" evidence="1">
    <location>
        <begin position="17"/>
        <end position="71"/>
    </location>
</feature>
<dbReference type="KEGG" id="eus:EUTSA_v10026635mg"/>
<dbReference type="PANTHER" id="PTHR42686">
    <property type="entry name" value="GH17980P-RELATED"/>
    <property type="match status" value="1"/>
</dbReference>
<dbReference type="GO" id="GO:0019853">
    <property type="term" value="P:L-ascorbic acid biosynthetic process"/>
    <property type="evidence" value="ECO:0007669"/>
    <property type="project" value="TreeGrafter"/>
</dbReference>
<evidence type="ECO:0000313" key="2">
    <source>
        <dbReference type="EMBL" id="ESQ53778.1"/>
    </source>
</evidence>
<dbReference type="Gene3D" id="3.20.20.100">
    <property type="entry name" value="NADP-dependent oxidoreductase domain"/>
    <property type="match status" value="1"/>
</dbReference>
<protein>
    <recommendedName>
        <fullName evidence="1">NADP-dependent oxidoreductase domain-containing protein</fullName>
    </recommendedName>
</protein>
<dbReference type="InterPro" id="IPR036812">
    <property type="entry name" value="NAD(P)_OxRdtase_dom_sf"/>
</dbReference>
<dbReference type="GO" id="GO:0005829">
    <property type="term" value="C:cytosol"/>
    <property type="evidence" value="ECO:0007669"/>
    <property type="project" value="TreeGrafter"/>
</dbReference>
<sequence length="106" mass="11290">MGLFTEQGPPEWHPASPDLKSACKAAVSHCNSKGKKITKLALQYSLANKAISSVLVGKSSVSQVEENVAAVTELEGLGMDQETLSEVVAILEPVRNLTWPSGIDQK</sequence>
<dbReference type="Gramene" id="ESQ53778">
    <property type="protein sequence ID" value="ESQ53778"/>
    <property type="gene ID" value="EUTSA_v10026635mg"/>
</dbReference>
<dbReference type="SUPFAM" id="SSF51430">
    <property type="entry name" value="NAD(P)-linked oxidoreductase"/>
    <property type="match status" value="1"/>
</dbReference>
<dbReference type="InterPro" id="IPR023210">
    <property type="entry name" value="NADP_OxRdtase_dom"/>
</dbReference>
<dbReference type="PANTHER" id="PTHR42686:SF1">
    <property type="entry name" value="GH17980P-RELATED"/>
    <property type="match status" value="1"/>
</dbReference>